<evidence type="ECO:0000313" key="1">
    <source>
        <dbReference type="EMBL" id="RCJ27501.1"/>
    </source>
</evidence>
<comment type="caution">
    <text evidence="1">The sequence shown here is derived from an EMBL/GenBank/DDBJ whole genome shotgun (WGS) entry which is preliminary data.</text>
</comment>
<dbReference type="InterPro" id="IPR014056">
    <property type="entry name" value="TypeIITA-like_toxin_pred"/>
</dbReference>
<organism evidence="1 2">
    <name type="scientific">Nostoc minutum NIES-26</name>
    <dbReference type="NCBI Taxonomy" id="1844469"/>
    <lineage>
        <taxon>Bacteria</taxon>
        <taxon>Bacillati</taxon>
        <taxon>Cyanobacteriota</taxon>
        <taxon>Cyanophyceae</taxon>
        <taxon>Nostocales</taxon>
        <taxon>Nostocaceae</taxon>
        <taxon>Nostoc</taxon>
    </lineage>
</organism>
<sequence length="112" mass="13072">MEVQPREIRTYLTVDGKNLFDEWLNSLNDRKIKAKIRARLDRVEDGNLGDYKSVGDGIFELRIDYSPGYRIYFAQEGKTVILLLCGGDKSTQEQDISKAQEYWQDYRSRNDA</sequence>
<dbReference type="NCBIfam" id="TIGR02683">
    <property type="entry name" value="upstrm_HI1419"/>
    <property type="match status" value="1"/>
</dbReference>
<accession>A0A367QUU1</accession>
<dbReference type="EMBL" id="LXQD01000304">
    <property type="protein sequence ID" value="RCJ27501.1"/>
    <property type="molecule type" value="Genomic_DNA"/>
</dbReference>
<dbReference type="PANTHER" id="PTHR41791:SF1">
    <property type="entry name" value="SSL7039 PROTEIN"/>
    <property type="match status" value="1"/>
</dbReference>
<keyword evidence="2" id="KW-1185">Reference proteome</keyword>
<reference evidence="1" key="1">
    <citation type="submission" date="2016-04" db="EMBL/GenBank/DDBJ databases">
        <authorList>
            <person name="Tabuchi Yagui T.R."/>
        </authorList>
    </citation>
    <scope>NUCLEOTIDE SEQUENCE [LARGE SCALE GENOMIC DNA]</scope>
    <source>
        <strain evidence="1">NIES-26</strain>
    </source>
</reference>
<name>A0A367QUU1_9NOSO</name>
<dbReference type="InterPro" id="IPR009241">
    <property type="entry name" value="HigB-like"/>
</dbReference>
<protein>
    <submittedName>
        <fullName evidence="1">Addiction module protein</fullName>
    </submittedName>
</protein>
<dbReference type="Pfam" id="PF05973">
    <property type="entry name" value="Gp49"/>
    <property type="match status" value="1"/>
</dbReference>
<dbReference type="Proteomes" id="UP000252107">
    <property type="component" value="Unassembled WGS sequence"/>
</dbReference>
<dbReference type="AlphaFoldDB" id="A0A367QUU1"/>
<dbReference type="PANTHER" id="PTHR41791">
    <property type="entry name" value="SSL7039 PROTEIN"/>
    <property type="match status" value="1"/>
</dbReference>
<proteinExistence type="predicted"/>
<gene>
    <name evidence="1" type="ORF">A6770_25500</name>
</gene>
<dbReference type="PIRSF" id="PIRSF028744">
    <property type="entry name" value="Addict_mod_HI1419"/>
    <property type="match status" value="1"/>
</dbReference>
<evidence type="ECO:0000313" key="2">
    <source>
        <dbReference type="Proteomes" id="UP000252107"/>
    </source>
</evidence>